<sequence length="372" mass="41815">MNQASRERARAIIEANLQPRPPLTLNDTTRQLYERAVADPSSLSEEEQRRILKRLPREEEDSLCHEIYGFTMSELVAKAVQDPDSLSYQESNLLTSTTLIGGKKEMPGESLRLVRADMDLRHRASKASMTVDEIAAEKAGWAKKSAQYSACNAAREALSGPDFLTIKNALVHVPWQDHIMNSSASTKTLAPCGFVVFYPKDQGTDWSTFKEQVDKFVSHGFHRCLTLVKEPIMRGFKSHGIPHDCSESLQSHFVAMRDAGGIPAGLRQDAFLYVDEEAFQSLNSYRPFVWLWEPQVQSAPQKQLGPVMVDIKHVVPLLLIRLTQRDMSLEGRQLKMWRCAPDLKGFHAAAAESTSLHSAERDGIWPPRTLAM</sequence>
<evidence type="ECO:0000313" key="2">
    <source>
        <dbReference type="Proteomes" id="UP000241587"/>
    </source>
</evidence>
<comment type="caution">
    <text evidence="1">The sequence shown here is derived from an EMBL/GenBank/DDBJ whole genome shotgun (WGS) entry which is preliminary data.</text>
</comment>
<accession>A0A2T4H9B8</accession>
<name>A0A2T4H9B8_FUSCU</name>
<proteinExistence type="predicted"/>
<dbReference type="OrthoDB" id="4424523at2759"/>
<gene>
    <name evidence="1" type="ORF">FCULG_00004358</name>
</gene>
<dbReference type="Proteomes" id="UP000241587">
    <property type="component" value="Unassembled WGS sequence"/>
</dbReference>
<keyword evidence="2" id="KW-1185">Reference proteome</keyword>
<dbReference type="OMA" id="ACGLSMD"/>
<organism evidence="1 2">
    <name type="scientific">Fusarium culmorum</name>
    <dbReference type="NCBI Taxonomy" id="5516"/>
    <lineage>
        <taxon>Eukaryota</taxon>
        <taxon>Fungi</taxon>
        <taxon>Dikarya</taxon>
        <taxon>Ascomycota</taxon>
        <taxon>Pezizomycotina</taxon>
        <taxon>Sordariomycetes</taxon>
        <taxon>Hypocreomycetidae</taxon>
        <taxon>Hypocreales</taxon>
        <taxon>Nectriaceae</taxon>
        <taxon>Fusarium</taxon>
    </lineage>
</organism>
<reference evidence="1 2" key="1">
    <citation type="submission" date="2018-02" db="EMBL/GenBank/DDBJ databases">
        <title>Fusarium culmorum secondary metabolites in fungal-bacterial-plant interactions.</title>
        <authorList>
            <person name="Schmidt R."/>
        </authorList>
    </citation>
    <scope>NUCLEOTIDE SEQUENCE [LARGE SCALE GENOMIC DNA]</scope>
    <source>
        <strain evidence="1 2">PV</strain>
    </source>
</reference>
<dbReference type="AlphaFoldDB" id="A0A2T4H9B8"/>
<protein>
    <submittedName>
        <fullName evidence="1">Uncharacterized protein</fullName>
    </submittedName>
</protein>
<evidence type="ECO:0000313" key="1">
    <source>
        <dbReference type="EMBL" id="PTD12404.1"/>
    </source>
</evidence>
<dbReference type="EMBL" id="PVEM01000001">
    <property type="protein sequence ID" value="PTD12404.1"/>
    <property type="molecule type" value="Genomic_DNA"/>
</dbReference>